<evidence type="ECO:0008006" key="4">
    <source>
        <dbReference type="Google" id="ProtNLM"/>
    </source>
</evidence>
<dbReference type="Proteomes" id="UP001239169">
    <property type="component" value="Chromosome"/>
</dbReference>
<accession>A0ABY8R0Q1</accession>
<proteinExistence type="predicted"/>
<keyword evidence="3" id="KW-1185">Reference proteome</keyword>
<keyword evidence="1" id="KW-1133">Transmembrane helix</keyword>
<name>A0ABY8R0Q1_PARBF</name>
<organism evidence="2 3">
    <name type="scientific">Paraclostridium bifermentans</name>
    <name type="common">Clostridium bifermentans</name>
    <dbReference type="NCBI Taxonomy" id="1490"/>
    <lineage>
        <taxon>Bacteria</taxon>
        <taxon>Bacillati</taxon>
        <taxon>Bacillota</taxon>
        <taxon>Clostridia</taxon>
        <taxon>Peptostreptococcales</taxon>
        <taxon>Peptostreptococcaceae</taxon>
        <taxon>Paraclostridium</taxon>
    </lineage>
</organism>
<gene>
    <name evidence="2" type="ORF">QJS64_09415</name>
</gene>
<feature type="transmembrane region" description="Helical" evidence="1">
    <location>
        <begin position="28"/>
        <end position="48"/>
    </location>
</feature>
<protein>
    <recommendedName>
        <fullName evidence="4">Nucleoside transporter/FeoB GTPase Gate domain-containing protein</fullName>
    </recommendedName>
</protein>
<keyword evidence="1" id="KW-0812">Transmembrane</keyword>
<dbReference type="EMBL" id="CP124685">
    <property type="protein sequence ID" value="WGX74447.1"/>
    <property type="molecule type" value="Genomic_DNA"/>
</dbReference>
<evidence type="ECO:0000256" key="1">
    <source>
        <dbReference type="SAM" id="Phobius"/>
    </source>
</evidence>
<reference evidence="2 3" key="1">
    <citation type="submission" date="2023-04" db="EMBL/GenBank/DDBJ databases">
        <title>Bacteria Genome Submission.</title>
        <authorList>
            <person name="Isaac P."/>
        </authorList>
    </citation>
    <scope>NUCLEOTIDE SEQUENCE [LARGE SCALE GENOMIC DNA]</scope>
    <source>
        <strain evidence="2 3">SampleS7P1</strain>
    </source>
</reference>
<feature type="transmembrane region" description="Helical" evidence="1">
    <location>
        <begin position="60"/>
        <end position="82"/>
    </location>
</feature>
<sequence length="83" mass="9083">MPVGITEMFIPTLIIADQANVISEAARAFVVMVSTVQVIFFAESIVVMKSTGIPVSLKQLIILFIERTIIAIPFAAVFVKILF</sequence>
<keyword evidence="1" id="KW-0472">Membrane</keyword>
<evidence type="ECO:0000313" key="3">
    <source>
        <dbReference type="Proteomes" id="UP001239169"/>
    </source>
</evidence>
<evidence type="ECO:0000313" key="2">
    <source>
        <dbReference type="EMBL" id="WGX74447.1"/>
    </source>
</evidence>